<comment type="similarity">
    <text evidence="1">Belongs to the sigma-70 factor family. ECF subfamily.</text>
</comment>
<organism evidence="6 7">
    <name type="scientific">Spirosoma profusum</name>
    <dbReference type="NCBI Taxonomy" id="2771354"/>
    <lineage>
        <taxon>Bacteria</taxon>
        <taxon>Pseudomonadati</taxon>
        <taxon>Bacteroidota</taxon>
        <taxon>Cytophagia</taxon>
        <taxon>Cytophagales</taxon>
        <taxon>Cytophagaceae</taxon>
        <taxon>Spirosoma</taxon>
    </lineage>
</organism>
<protein>
    <submittedName>
        <fullName evidence="6">RNA polymerase sigma factor</fullName>
    </submittedName>
</protein>
<dbReference type="InterPro" id="IPR000792">
    <property type="entry name" value="Tscrpt_reg_LuxR_C"/>
</dbReference>
<dbReference type="PROSITE" id="PS00622">
    <property type="entry name" value="HTH_LUXR_1"/>
    <property type="match status" value="1"/>
</dbReference>
<dbReference type="InterPro" id="IPR014284">
    <property type="entry name" value="RNA_pol_sigma-70_dom"/>
</dbReference>
<dbReference type="AlphaFoldDB" id="A0A926XTV8"/>
<dbReference type="PANTHER" id="PTHR43133">
    <property type="entry name" value="RNA POLYMERASE ECF-TYPE SIGMA FACTO"/>
    <property type="match status" value="1"/>
</dbReference>
<keyword evidence="4" id="KW-0804">Transcription</keyword>
<dbReference type="GO" id="GO:0016987">
    <property type="term" value="F:sigma factor activity"/>
    <property type="evidence" value="ECO:0007669"/>
    <property type="project" value="UniProtKB-KW"/>
</dbReference>
<keyword evidence="3" id="KW-0731">Sigma factor</keyword>
<dbReference type="GO" id="GO:0006352">
    <property type="term" value="P:DNA-templated transcription initiation"/>
    <property type="evidence" value="ECO:0007669"/>
    <property type="project" value="InterPro"/>
</dbReference>
<dbReference type="EMBL" id="JACWZY010000004">
    <property type="protein sequence ID" value="MBD2700268.1"/>
    <property type="molecule type" value="Genomic_DNA"/>
</dbReference>
<dbReference type="RefSeq" id="WP_190886133.1">
    <property type="nucleotide sequence ID" value="NZ_JACWZY010000004.1"/>
</dbReference>
<keyword evidence="2" id="KW-0805">Transcription regulation</keyword>
<evidence type="ECO:0000313" key="6">
    <source>
        <dbReference type="EMBL" id="MBD2700268.1"/>
    </source>
</evidence>
<dbReference type="InterPro" id="IPR007627">
    <property type="entry name" value="RNA_pol_sigma70_r2"/>
</dbReference>
<evidence type="ECO:0000256" key="2">
    <source>
        <dbReference type="ARBA" id="ARBA00023015"/>
    </source>
</evidence>
<dbReference type="Gene3D" id="1.10.10.10">
    <property type="entry name" value="Winged helix-like DNA-binding domain superfamily/Winged helix DNA-binding domain"/>
    <property type="match status" value="1"/>
</dbReference>
<evidence type="ECO:0000259" key="5">
    <source>
        <dbReference type="PROSITE" id="PS00622"/>
    </source>
</evidence>
<dbReference type="SUPFAM" id="SSF88946">
    <property type="entry name" value="Sigma2 domain of RNA polymerase sigma factors"/>
    <property type="match status" value="1"/>
</dbReference>
<keyword evidence="7" id="KW-1185">Reference proteome</keyword>
<evidence type="ECO:0000256" key="4">
    <source>
        <dbReference type="ARBA" id="ARBA00023163"/>
    </source>
</evidence>
<dbReference type="InterPro" id="IPR036388">
    <property type="entry name" value="WH-like_DNA-bd_sf"/>
</dbReference>
<reference evidence="6" key="1">
    <citation type="submission" date="2020-09" db="EMBL/GenBank/DDBJ databases">
        <authorList>
            <person name="Kim M.K."/>
        </authorList>
    </citation>
    <scope>NUCLEOTIDE SEQUENCE</scope>
    <source>
        <strain evidence="6">BT702</strain>
    </source>
</reference>
<dbReference type="SUPFAM" id="SSF88659">
    <property type="entry name" value="Sigma3 and sigma4 domains of RNA polymerase sigma factors"/>
    <property type="match status" value="1"/>
</dbReference>
<dbReference type="InterPro" id="IPR013249">
    <property type="entry name" value="RNA_pol_sigma70_r4_t2"/>
</dbReference>
<dbReference type="PANTHER" id="PTHR43133:SF45">
    <property type="entry name" value="RNA POLYMERASE ECF-TYPE SIGMA FACTOR"/>
    <property type="match status" value="1"/>
</dbReference>
<evidence type="ECO:0000256" key="3">
    <source>
        <dbReference type="ARBA" id="ARBA00023082"/>
    </source>
</evidence>
<comment type="caution">
    <text evidence="6">The sequence shown here is derived from an EMBL/GenBank/DDBJ whole genome shotgun (WGS) entry which is preliminary data.</text>
</comment>
<gene>
    <name evidence="6" type="ORF">IC229_06465</name>
</gene>
<evidence type="ECO:0000256" key="1">
    <source>
        <dbReference type="ARBA" id="ARBA00010641"/>
    </source>
</evidence>
<dbReference type="InterPro" id="IPR013324">
    <property type="entry name" value="RNA_pol_sigma_r3/r4-like"/>
</dbReference>
<dbReference type="InterPro" id="IPR013325">
    <property type="entry name" value="RNA_pol_sigma_r2"/>
</dbReference>
<dbReference type="Pfam" id="PF08281">
    <property type="entry name" value="Sigma70_r4_2"/>
    <property type="match status" value="1"/>
</dbReference>
<name>A0A926XTV8_9BACT</name>
<evidence type="ECO:0000313" key="7">
    <source>
        <dbReference type="Proteomes" id="UP000598820"/>
    </source>
</evidence>
<dbReference type="GO" id="GO:0003677">
    <property type="term" value="F:DNA binding"/>
    <property type="evidence" value="ECO:0007669"/>
    <property type="project" value="InterPro"/>
</dbReference>
<dbReference type="Pfam" id="PF04542">
    <property type="entry name" value="Sigma70_r2"/>
    <property type="match status" value="1"/>
</dbReference>
<sequence>MEADFIQFISAHPRIIQKVCRLYGRDEEGWKDLYQEIVLQLWRAFPTYRRESQISTWMYRIALNTAISLYRHEGRRIAPVKLEDNFLTEPQSPATSEPDERIEQFYAAVDHLSPIEKALVFLYVDDNSYEEIARIMGISPSNVGVKLNRIKGKLKRIVALTNQ</sequence>
<accession>A0A926XTV8</accession>
<proteinExistence type="inferred from homology"/>
<dbReference type="Gene3D" id="1.10.1740.10">
    <property type="match status" value="1"/>
</dbReference>
<dbReference type="Proteomes" id="UP000598820">
    <property type="component" value="Unassembled WGS sequence"/>
</dbReference>
<dbReference type="InterPro" id="IPR039425">
    <property type="entry name" value="RNA_pol_sigma-70-like"/>
</dbReference>
<feature type="domain" description="HTH luxR-type" evidence="5">
    <location>
        <begin position="126"/>
        <end position="153"/>
    </location>
</feature>
<dbReference type="NCBIfam" id="TIGR02937">
    <property type="entry name" value="sigma70-ECF"/>
    <property type="match status" value="1"/>
</dbReference>